<dbReference type="Proteomes" id="UP000614287">
    <property type="component" value="Unassembled WGS sequence"/>
</dbReference>
<proteinExistence type="predicted"/>
<sequence>MVEYRQIGYENRQLAREDFNNDKVDAGDIGAGKRVTVLYELVLKGSKGDVKADSLSYQNEKPKSDSGREPAFLKMRWKTPAGSKSELASLVINTSDQLAAFTDGSVDMRFTVAVAAFGQKLRHNAALDKTSWQTILDWASNAKGRDEHGYRHEFVGMVRTAKNFN</sequence>
<reference evidence="2" key="1">
    <citation type="journal article" date="2014" name="Int. J. Syst. Evol. Microbiol.">
        <title>Complete genome sequence of Corynebacterium casei LMG S-19264T (=DSM 44701T), isolated from a smear-ripened cheese.</title>
        <authorList>
            <consortium name="US DOE Joint Genome Institute (JGI-PGF)"/>
            <person name="Walter F."/>
            <person name="Albersmeier A."/>
            <person name="Kalinowski J."/>
            <person name="Ruckert C."/>
        </authorList>
    </citation>
    <scope>NUCLEOTIDE SEQUENCE</scope>
    <source>
        <strain evidence="2">KCTC 32501</strain>
    </source>
</reference>
<dbReference type="InterPro" id="IPR021908">
    <property type="entry name" value="YfbK_C"/>
</dbReference>
<reference evidence="2" key="2">
    <citation type="submission" date="2020-09" db="EMBL/GenBank/DDBJ databases">
        <authorList>
            <person name="Sun Q."/>
            <person name="Kim S."/>
        </authorList>
    </citation>
    <scope>NUCLEOTIDE SEQUENCE</scope>
    <source>
        <strain evidence="2">KCTC 32501</strain>
    </source>
</reference>
<dbReference type="EMBL" id="BMZG01000010">
    <property type="protein sequence ID" value="GHA77893.1"/>
    <property type="molecule type" value="Genomic_DNA"/>
</dbReference>
<dbReference type="AlphaFoldDB" id="A0A8J3CNF8"/>
<protein>
    <recommendedName>
        <fullName evidence="1">Uncharacterized protein YfbK C-terminal domain-containing protein</fullName>
    </recommendedName>
</protein>
<feature type="domain" description="Uncharacterized protein YfbK C-terminal" evidence="1">
    <location>
        <begin position="3"/>
        <end position="163"/>
    </location>
</feature>
<evidence type="ECO:0000259" key="1">
    <source>
        <dbReference type="Pfam" id="PF12034"/>
    </source>
</evidence>
<accession>A0A8J3CNF8</accession>
<dbReference type="Pfam" id="PF12034">
    <property type="entry name" value="YfbK_C"/>
    <property type="match status" value="1"/>
</dbReference>
<comment type="caution">
    <text evidence="2">The sequence shown here is derived from an EMBL/GenBank/DDBJ whole genome shotgun (WGS) entry which is preliminary data.</text>
</comment>
<evidence type="ECO:0000313" key="2">
    <source>
        <dbReference type="EMBL" id="GHA77893.1"/>
    </source>
</evidence>
<organism evidence="2 3">
    <name type="scientific">Formosimonas limnophila</name>
    <dbReference type="NCBI Taxonomy" id="1384487"/>
    <lineage>
        <taxon>Bacteria</taxon>
        <taxon>Pseudomonadati</taxon>
        <taxon>Pseudomonadota</taxon>
        <taxon>Betaproteobacteria</taxon>
        <taxon>Burkholderiales</taxon>
        <taxon>Burkholderiaceae</taxon>
        <taxon>Formosimonas</taxon>
    </lineage>
</organism>
<name>A0A8J3CNF8_9BURK</name>
<keyword evidence="3" id="KW-1185">Reference proteome</keyword>
<gene>
    <name evidence="2" type="ORF">GCM10009007_18570</name>
</gene>
<evidence type="ECO:0000313" key="3">
    <source>
        <dbReference type="Proteomes" id="UP000614287"/>
    </source>
</evidence>